<keyword evidence="1" id="KW-0812">Transmembrane</keyword>
<gene>
    <name evidence="3" type="ORF">AM587_10006803</name>
    <name evidence="2" type="ORF">AM587_10014392</name>
</gene>
<proteinExistence type="predicted"/>
<evidence type="ECO:0000313" key="2">
    <source>
        <dbReference type="EMBL" id="KUF76383.1"/>
    </source>
</evidence>
<reference evidence="3 4" key="1">
    <citation type="submission" date="2015-11" db="EMBL/GenBank/DDBJ databases">
        <title>Genomes and virulence difference between two physiological races of Phytophthora nicotianae.</title>
        <authorList>
            <person name="Liu H."/>
            <person name="Ma X."/>
            <person name="Yu H."/>
            <person name="Fang D."/>
            <person name="Li Y."/>
            <person name="Wang X."/>
            <person name="Wang W."/>
            <person name="Dong Y."/>
            <person name="Xiao B."/>
        </authorList>
    </citation>
    <scope>NUCLEOTIDE SEQUENCE [LARGE SCALE GENOMIC DNA]</scope>
    <source>
        <strain evidence="3">Race 0</strain>
        <strain evidence="4">race 0</strain>
    </source>
</reference>
<dbReference type="OrthoDB" id="10016361at2759"/>
<accession>A0A0W8DDA9</accession>
<keyword evidence="1" id="KW-0472">Membrane</keyword>
<dbReference type="PANTHER" id="PTHR28037">
    <property type="entry name" value="ALCOHOL O-ACETYLTRANSFERASE 1-RELATED"/>
    <property type="match status" value="1"/>
</dbReference>
<organism evidence="3 4">
    <name type="scientific">Phytophthora nicotianae</name>
    <name type="common">Potato buckeye rot agent</name>
    <name type="synonym">Phytophthora parasitica</name>
    <dbReference type="NCBI Taxonomy" id="4792"/>
    <lineage>
        <taxon>Eukaryota</taxon>
        <taxon>Sar</taxon>
        <taxon>Stramenopiles</taxon>
        <taxon>Oomycota</taxon>
        <taxon>Peronosporomycetes</taxon>
        <taxon>Peronosporales</taxon>
        <taxon>Peronosporaceae</taxon>
        <taxon>Phytophthora</taxon>
    </lineage>
</organism>
<dbReference type="EMBL" id="LNFO01005810">
    <property type="protein sequence ID" value="KUF76383.1"/>
    <property type="molecule type" value="Genomic_DNA"/>
</dbReference>
<feature type="transmembrane region" description="Helical" evidence="1">
    <location>
        <begin position="62"/>
        <end position="84"/>
    </location>
</feature>
<keyword evidence="1" id="KW-1133">Transmembrane helix</keyword>
<protein>
    <submittedName>
        <fullName evidence="3">Uncharacterized protein</fullName>
    </submittedName>
</protein>
<name>A0A0W8DDA9_PHYNI</name>
<dbReference type="InterPro" id="IPR010828">
    <property type="entry name" value="Atf2/Sli1-like"/>
</dbReference>
<dbReference type="AlphaFoldDB" id="A0A0W8DDA9"/>
<evidence type="ECO:0000256" key="1">
    <source>
        <dbReference type="SAM" id="Phobius"/>
    </source>
</evidence>
<dbReference type="PANTHER" id="PTHR28037:SF1">
    <property type="entry name" value="ALCOHOL O-ACETYLTRANSFERASE 1-RELATED"/>
    <property type="match status" value="1"/>
</dbReference>
<dbReference type="EMBL" id="LNFO01001163">
    <property type="protein sequence ID" value="KUF94368.1"/>
    <property type="molecule type" value="Genomic_DNA"/>
</dbReference>
<dbReference type="Pfam" id="PF07247">
    <property type="entry name" value="AATase"/>
    <property type="match status" value="1"/>
</dbReference>
<evidence type="ECO:0000313" key="4">
    <source>
        <dbReference type="Proteomes" id="UP000052943"/>
    </source>
</evidence>
<comment type="caution">
    <text evidence="3">The sequence shown here is derived from an EMBL/GenBank/DDBJ whole genome shotgun (WGS) entry which is preliminary data.</text>
</comment>
<dbReference type="InterPro" id="IPR052058">
    <property type="entry name" value="Alcohol_O-acetyltransferase"/>
</dbReference>
<dbReference type="Proteomes" id="UP000052943">
    <property type="component" value="Unassembled WGS sequence"/>
</dbReference>
<evidence type="ECO:0000313" key="3">
    <source>
        <dbReference type="EMBL" id="KUF94368.1"/>
    </source>
</evidence>
<sequence>MICRITSRGANEVVLADLPFTNLLRAADVLDPIMPDNTKPRQVRLRGLERMLTMVDGVSMKIVHSMLLVGDIAILYQFLPVALMQTFNMHPRMRALQVKNDDFMAEIQDKVSIDDISRKDLLRIRQFTQSESTKDTFENWQHYAEQECDVGFDRYTQFPFFLVVWIDDKVEQARLMLFSDHYMSDGRSGMTVLNSVLEQVSVLSQKRDSQVDYKPVQEYPMRPSFYEMWFSKSFLFKELLKGVMSVFGEVIYRSEMKKFKPRLTARDDQHDFEVPPIKNPTSACFMDGDPDAMRKTLMKCKEEGVTFGGALVAAITLAFYYSAKKQPGFELGKPFKIAADIDYNMRQRIPSPAEEDQVGAYIAFTDLGWLANEGVDLENTRFWDLARRAKSEIDGNLLNTRAMAAMTIIMDQKLNSQMKPSLAKSVRIHHSQTSDANISNVGRYPYAKEHRLASRDGNQSMLAVKNLHVYNPIPHLGPSAVFFVTSVESFCYSMGYKCEKDAAKALFSKWVDICENIGSIDSDETLDNVLMNRSI</sequence>